<feature type="region of interest" description="Disordered" evidence="6">
    <location>
        <begin position="410"/>
        <end position="430"/>
    </location>
</feature>
<name>A0A4U0RUI7_9ACTN</name>
<evidence type="ECO:0008006" key="10">
    <source>
        <dbReference type="Google" id="ProtNLM"/>
    </source>
</evidence>
<protein>
    <recommendedName>
        <fullName evidence="10">FUSC family protein</fullName>
    </recommendedName>
</protein>
<comment type="subcellular location">
    <subcellularLocation>
        <location evidence="1">Cell membrane</location>
        <topology evidence="1">Multi-pass membrane protein</topology>
    </subcellularLocation>
</comment>
<dbReference type="InterPro" id="IPR010343">
    <property type="entry name" value="ArAE_1"/>
</dbReference>
<reference evidence="8 9" key="1">
    <citation type="submission" date="2019-04" db="EMBL/GenBank/DDBJ databases">
        <title>Streptomyces oryziradicis sp. nov., a novel actinomycete isolated from rhizosphere soil of rice (Oryza sativa L.).</title>
        <authorList>
            <person name="Li C."/>
        </authorList>
    </citation>
    <scope>NUCLEOTIDE SEQUENCE [LARGE SCALE GENOMIC DNA]</scope>
    <source>
        <strain evidence="8 9">NEAU-C40</strain>
    </source>
</reference>
<evidence type="ECO:0000256" key="3">
    <source>
        <dbReference type="ARBA" id="ARBA00022692"/>
    </source>
</evidence>
<feature type="region of interest" description="Disordered" evidence="6">
    <location>
        <begin position="302"/>
        <end position="322"/>
    </location>
</feature>
<evidence type="ECO:0000256" key="5">
    <source>
        <dbReference type="ARBA" id="ARBA00023136"/>
    </source>
</evidence>
<sequence length="430" mass="46210">MASPCRGRRPGMSTKDHLREQRTLTPNELLRRLTAVLRHPWRYLRTIGRPTAQTAKVTVACALSWQLALWLLGSDHHPVLAPLTALFTVQLTIYGTLRQAGRQIAGVLIGVAVALLFFQQFGVNWLTVGGAVGTCLTAGRLLRLGAQAHEVPTTVLLVVGSGASYGTSRFLDTLIGAGVGIAVNLLVSPSHLRRAGRSVRSASDALATTVRSMATGLAGEWTAEQAQDWLSQSHRAAAELDLARSEVGDAAEGVRLNPRQLKRAITATPLVEAVLCLSHVCDQVQAMARGLYDLAAGGRVLPGPPSEEAEEGEGSGADGRSGRREVLLPLGHLLARTGDCLEAFGRVHTGRADLEEPVRALCEAIDWAHERHAEAARALTPGPDTPAALWPLYGTLLDEAHRILRELDPEHGPHRQSIHPQPDRIPLPQQ</sequence>
<evidence type="ECO:0000313" key="8">
    <source>
        <dbReference type="EMBL" id="TJZ99809.1"/>
    </source>
</evidence>
<keyword evidence="9" id="KW-1185">Reference proteome</keyword>
<evidence type="ECO:0000313" key="9">
    <source>
        <dbReference type="Proteomes" id="UP000305778"/>
    </source>
</evidence>
<dbReference type="AlphaFoldDB" id="A0A4U0RUI7"/>
<keyword evidence="2" id="KW-1003">Cell membrane</keyword>
<dbReference type="Pfam" id="PF06081">
    <property type="entry name" value="ArAE_1"/>
    <property type="match status" value="1"/>
</dbReference>
<evidence type="ECO:0000256" key="6">
    <source>
        <dbReference type="SAM" id="MobiDB-lite"/>
    </source>
</evidence>
<dbReference type="OrthoDB" id="4458428at2"/>
<comment type="caution">
    <text evidence="8">The sequence shown here is derived from an EMBL/GenBank/DDBJ whole genome shotgun (WGS) entry which is preliminary data.</text>
</comment>
<feature type="region of interest" description="Disordered" evidence="6">
    <location>
        <begin position="1"/>
        <end position="20"/>
    </location>
</feature>
<dbReference type="EMBL" id="SUMC01000096">
    <property type="protein sequence ID" value="TJZ99809.1"/>
    <property type="molecule type" value="Genomic_DNA"/>
</dbReference>
<keyword evidence="4 7" id="KW-1133">Transmembrane helix</keyword>
<keyword evidence="3 7" id="KW-0812">Transmembrane</keyword>
<evidence type="ECO:0000256" key="7">
    <source>
        <dbReference type="SAM" id="Phobius"/>
    </source>
</evidence>
<evidence type="ECO:0000256" key="1">
    <source>
        <dbReference type="ARBA" id="ARBA00004651"/>
    </source>
</evidence>
<gene>
    <name evidence="8" type="ORF">FCI23_44505</name>
</gene>
<keyword evidence="5 7" id="KW-0472">Membrane</keyword>
<organism evidence="8 9">
    <name type="scientific">Actinacidiphila oryziradicis</name>
    <dbReference type="NCBI Taxonomy" id="2571141"/>
    <lineage>
        <taxon>Bacteria</taxon>
        <taxon>Bacillati</taxon>
        <taxon>Actinomycetota</taxon>
        <taxon>Actinomycetes</taxon>
        <taxon>Kitasatosporales</taxon>
        <taxon>Streptomycetaceae</taxon>
        <taxon>Actinacidiphila</taxon>
    </lineage>
</organism>
<accession>A0A4U0RUI7</accession>
<feature type="transmembrane region" description="Helical" evidence="7">
    <location>
        <begin position="104"/>
        <end position="122"/>
    </location>
</feature>
<proteinExistence type="predicted"/>
<evidence type="ECO:0000256" key="4">
    <source>
        <dbReference type="ARBA" id="ARBA00022989"/>
    </source>
</evidence>
<evidence type="ECO:0000256" key="2">
    <source>
        <dbReference type="ARBA" id="ARBA00022475"/>
    </source>
</evidence>
<dbReference type="Proteomes" id="UP000305778">
    <property type="component" value="Unassembled WGS sequence"/>
</dbReference>
<dbReference type="GO" id="GO:0005886">
    <property type="term" value="C:plasma membrane"/>
    <property type="evidence" value="ECO:0007669"/>
    <property type="project" value="UniProtKB-SubCell"/>
</dbReference>